<organism evidence="3 4">
    <name type="scientific">Nocardioides alpinus</name>
    <dbReference type="NCBI Taxonomy" id="748909"/>
    <lineage>
        <taxon>Bacteria</taxon>
        <taxon>Bacillati</taxon>
        <taxon>Actinomycetota</taxon>
        <taxon>Actinomycetes</taxon>
        <taxon>Propionibacteriales</taxon>
        <taxon>Nocardioidaceae</taxon>
        <taxon>Nocardioides</taxon>
    </lineage>
</organism>
<dbReference type="PROSITE" id="PS51186">
    <property type="entry name" value="GNAT"/>
    <property type="match status" value="1"/>
</dbReference>
<dbReference type="GO" id="GO:0016747">
    <property type="term" value="F:acyltransferase activity, transferring groups other than amino-acyl groups"/>
    <property type="evidence" value="ECO:0007669"/>
    <property type="project" value="InterPro"/>
</dbReference>
<dbReference type="AlphaFoldDB" id="A0A1I1A7X3"/>
<dbReference type="Proteomes" id="UP000199113">
    <property type="component" value="Unassembled WGS sequence"/>
</dbReference>
<name>A0A1I1A7X3_9ACTN</name>
<proteinExistence type="predicted"/>
<dbReference type="Pfam" id="PF13302">
    <property type="entry name" value="Acetyltransf_3"/>
    <property type="match status" value="1"/>
</dbReference>
<dbReference type="EMBL" id="FOKC01000008">
    <property type="protein sequence ID" value="SFB34104.1"/>
    <property type="molecule type" value="Genomic_DNA"/>
</dbReference>
<evidence type="ECO:0000313" key="2">
    <source>
        <dbReference type="EMBL" id="PKH43392.1"/>
    </source>
</evidence>
<reference evidence="3" key="1">
    <citation type="submission" date="2016-10" db="EMBL/GenBank/DDBJ databases">
        <authorList>
            <person name="de Groot N.N."/>
        </authorList>
    </citation>
    <scope>NUCLEOTIDE SEQUENCE [LARGE SCALE GENOMIC DNA]</scope>
    <source>
        <strain evidence="3">CGMCC 1.10697</strain>
    </source>
</reference>
<evidence type="ECO:0000313" key="4">
    <source>
        <dbReference type="Proteomes" id="UP000199113"/>
    </source>
</evidence>
<dbReference type="RefSeq" id="WP_091199904.1">
    <property type="nucleotide sequence ID" value="NZ_FOKC01000008.1"/>
</dbReference>
<dbReference type="InterPro" id="IPR016181">
    <property type="entry name" value="Acyl_CoA_acyltransferase"/>
</dbReference>
<sequence length="168" mass="18517">MLPEPTARLRFRPMTMADLDDMTAVLSAPDPVRVDRPARSRDDAVRWIEWQERNYAAHDFGLWVVETHDGEFVGDCGLTVQDVEGTPHVEVGYHVMPGLRRHGYATEAATAVRDCAAAAGIEHLVALIRPENLPSQGVARKLGMHVERTAHVHGGSALVLGMRLHRAS</sequence>
<dbReference type="InterPro" id="IPR000182">
    <property type="entry name" value="GNAT_dom"/>
</dbReference>
<dbReference type="PANTHER" id="PTHR43792">
    <property type="entry name" value="GNAT FAMILY, PUTATIVE (AFU_ORTHOLOGUE AFUA_3G00765)-RELATED-RELATED"/>
    <property type="match status" value="1"/>
</dbReference>
<keyword evidence="5" id="KW-1185">Reference proteome</keyword>
<dbReference type="Proteomes" id="UP000233565">
    <property type="component" value="Unassembled WGS sequence"/>
</dbReference>
<dbReference type="SUPFAM" id="SSF55729">
    <property type="entry name" value="Acyl-CoA N-acyltransferases (Nat)"/>
    <property type="match status" value="1"/>
</dbReference>
<gene>
    <name evidence="2" type="ORF">CXG46_02670</name>
    <name evidence="3" type="ORF">SAMN05192575_1084</name>
</gene>
<dbReference type="OrthoDB" id="3533156at2"/>
<feature type="domain" description="N-acetyltransferase" evidence="1">
    <location>
        <begin position="9"/>
        <end position="165"/>
    </location>
</feature>
<evidence type="ECO:0000313" key="3">
    <source>
        <dbReference type="EMBL" id="SFB34104.1"/>
    </source>
</evidence>
<dbReference type="InterPro" id="IPR051531">
    <property type="entry name" value="N-acetyltransferase"/>
</dbReference>
<reference evidence="2 5" key="2">
    <citation type="submission" date="2017-12" db="EMBL/GenBank/DDBJ databases">
        <title>Pharmacopeia of the Arctic Ocean.</title>
        <authorList>
            <person name="Collins E."/>
            <person name="Ducluzeau A.-L."/>
        </authorList>
    </citation>
    <scope>NUCLEOTIDE SEQUENCE [LARGE SCALE GENOMIC DNA]</scope>
    <source>
        <strain evidence="2 5">DSM 23325</strain>
    </source>
</reference>
<dbReference type="EMBL" id="PJBV01000011">
    <property type="protein sequence ID" value="PKH43392.1"/>
    <property type="molecule type" value="Genomic_DNA"/>
</dbReference>
<evidence type="ECO:0000259" key="1">
    <source>
        <dbReference type="PROSITE" id="PS51186"/>
    </source>
</evidence>
<dbReference type="PANTHER" id="PTHR43792:SF1">
    <property type="entry name" value="N-ACETYLTRANSFERASE DOMAIN-CONTAINING PROTEIN"/>
    <property type="match status" value="1"/>
</dbReference>
<accession>A0A1I1A7X3</accession>
<dbReference type="STRING" id="748909.SAMN05192575_1084"/>
<keyword evidence="3" id="KW-0808">Transferase</keyword>
<evidence type="ECO:0000313" key="5">
    <source>
        <dbReference type="Proteomes" id="UP000233565"/>
    </source>
</evidence>
<dbReference type="Gene3D" id="3.40.630.30">
    <property type="match status" value="1"/>
</dbReference>
<protein>
    <submittedName>
        <fullName evidence="2 3">N-acetyltransferase</fullName>
    </submittedName>
</protein>